<organism evidence="1 2">
    <name type="scientific">Glossina pallidipes</name>
    <name type="common">Tsetse fly</name>
    <dbReference type="NCBI Taxonomy" id="7398"/>
    <lineage>
        <taxon>Eukaryota</taxon>
        <taxon>Metazoa</taxon>
        <taxon>Ecdysozoa</taxon>
        <taxon>Arthropoda</taxon>
        <taxon>Hexapoda</taxon>
        <taxon>Insecta</taxon>
        <taxon>Pterygota</taxon>
        <taxon>Neoptera</taxon>
        <taxon>Endopterygota</taxon>
        <taxon>Diptera</taxon>
        <taxon>Brachycera</taxon>
        <taxon>Muscomorpha</taxon>
        <taxon>Hippoboscoidea</taxon>
        <taxon>Glossinidae</taxon>
        <taxon>Glossina</taxon>
    </lineage>
</organism>
<accession>A0A1A9ZGC3</accession>
<dbReference type="EnsemblMetazoa" id="GPAI013752-RA">
    <property type="protein sequence ID" value="GPAI013752-PA"/>
    <property type="gene ID" value="GPAI013752"/>
</dbReference>
<sequence length="124" mass="14271">MGNELYEERLARAPKHFFLKKQRFLLNATLHLEHMSTSLKTGKTVFTPKHFINREEIAIYHPTADDESLSEDNLKYPIVITDIIAYSQNNLKDQQQLDVVCVNGQGGFGKHIVDDCNDKSFFKT</sequence>
<reference evidence="2" key="1">
    <citation type="submission" date="2014-03" db="EMBL/GenBank/DDBJ databases">
        <authorList>
            <person name="Aksoy S."/>
            <person name="Warren W."/>
            <person name="Wilson R.K."/>
        </authorList>
    </citation>
    <scope>NUCLEOTIDE SEQUENCE [LARGE SCALE GENOMIC DNA]</scope>
    <source>
        <strain evidence="2">IAEA</strain>
    </source>
</reference>
<proteinExistence type="predicted"/>
<protein>
    <submittedName>
        <fullName evidence="1">Uncharacterized protein</fullName>
    </submittedName>
</protein>
<dbReference type="Proteomes" id="UP000092445">
    <property type="component" value="Unassembled WGS sequence"/>
</dbReference>
<evidence type="ECO:0000313" key="1">
    <source>
        <dbReference type="EnsemblMetazoa" id="GPAI013752-PA"/>
    </source>
</evidence>
<name>A0A1A9ZGC3_GLOPL</name>
<keyword evidence="2" id="KW-1185">Reference proteome</keyword>
<dbReference type="AlphaFoldDB" id="A0A1A9ZGC3"/>
<dbReference type="VEuPathDB" id="VectorBase:GPAI013752"/>
<evidence type="ECO:0000313" key="2">
    <source>
        <dbReference type="Proteomes" id="UP000092445"/>
    </source>
</evidence>
<reference evidence="1" key="2">
    <citation type="submission" date="2020-05" db="UniProtKB">
        <authorList>
            <consortium name="EnsemblMetazoa"/>
        </authorList>
    </citation>
    <scope>IDENTIFICATION</scope>
    <source>
        <strain evidence="1">IAEA</strain>
    </source>
</reference>